<reference evidence="1 2" key="1">
    <citation type="journal article" date="2020" name="Int. J. Med. Microbiol.">
        <title>Discovery of Paenibacillus larvae ERIC V: Phenotypic and genomic comparison to genotypes ERIC I-IV reveal different inventories of virulence factors which correlate with epidemiological prevalences of American Foulbrood.</title>
        <authorList>
            <person name="Beims H."/>
            <person name="Bunk B."/>
            <person name="Erler S."/>
            <person name="Mohr K.I."/>
            <person name="Sproer C."/>
            <person name="Pradella S."/>
            <person name="Gunther G."/>
            <person name="Rohde M."/>
            <person name="von der Ohe W."/>
            <person name="Steinert M."/>
        </authorList>
    </citation>
    <scope>NUCLEOTIDE SEQUENCE [LARGE SCALE GENOMIC DNA]</scope>
    <source>
        <strain evidence="1">Eric_V</strain>
        <plasmid evidence="1">unnamed1</plasmid>
    </source>
</reference>
<dbReference type="RefSeq" id="WP_172423955.1">
    <property type="nucleotide sequence ID" value="NZ_CP019718.1"/>
</dbReference>
<dbReference type="AlphaFoldDB" id="A0A6C0QZP7"/>
<protein>
    <submittedName>
        <fullName evidence="1">Uncharacterized protein</fullName>
    </submittedName>
</protein>
<sequence>MNISQLTDHVDVLTDEDVDTSSILGYVNDCIQRLNFEFDSEFPLLDPNKHLVDGNIEIIEIPLDLHHLLLIPFCSGRVKQQEGSIQEAQLFYNEFERGLVLAKSSGKYGKSGNGYEPDFTGHYWLW</sequence>
<evidence type="ECO:0000313" key="1">
    <source>
        <dbReference type="EMBL" id="QHZ54011.1"/>
    </source>
</evidence>
<keyword evidence="1" id="KW-0614">Plasmid</keyword>
<evidence type="ECO:0000313" key="2">
    <source>
        <dbReference type="Proteomes" id="UP000464330"/>
    </source>
</evidence>
<dbReference type="EMBL" id="CP019718">
    <property type="protein sequence ID" value="QHZ54011.1"/>
    <property type="molecule type" value="Genomic_DNA"/>
</dbReference>
<organism evidence="1 2">
    <name type="scientific">Paenibacillus larvae subsp. larvae</name>
    <dbReference type="NCBI Taxonomy" id="147375"/>
    <lineage>
        <taxon>Bacteria</taxon>
        <taxon>Bacillati</taxon>
        <taxon>Bacillota</taxon>
        <taxon>Bacilli</taxon>
        <taxon>Bacillales</taxon>
        <taxon>Paenibacillaceae</taxon>
        <taxon>Paenibacillus</taxon>
    </lineage>
</organism>
<geneLocation type="plasmid" evidence="1 2">
    <name>unnamed1</name>
</geneLocation>
<proteinExistence type="predicted"/>
<dbReference type="Proteomes" id="UP000464330">
    <property type="component" value="Plasmid unnamed1"/>
</dbReference>
<accession>A0A6C0QZP7</accession>
<name>A0A6C0QZP7_9BACL</name>
<gene>
    <name evidence="1" type="ORF">ERICV_05027</name>
</gene>